<dbReference type="PANTHER" id="PTHR24092">
    <property type="entry name" value="PROBABLE PHOSPHOLIPID-TRANSPORTING ATPASE"/>
    <property type="match status" value="1"/>
</dbReference>
<dbReference type="EMBL" id="UYSU01041133">
    <property type="protein sequence ID" value="VDM02863.1"/>
    <property type="molecule type" value="Genomic_DNA"/>
</dbReference>
<dbReference type="GO" id="GO:0005886">
    <property type="term" value="C:plasma membrane"/>
    <property type="evidence" value="ECO:0007669"/>
    <property type="project" value="TreeGrafter"/>
</dbReference>
<gene>
    <name evidence="1" type="ORF">SSLN_LOCUS16477</name>
</gene>
<evidence type="ECO:0000313" key="2">
    <source>
        <dbReference type="Proteomes" id="UP000275846"/>
    </source>
</evidence>
<dbReference type="GO" id="GO:0000166">
    <property type="term" value="F:nucleotide binding"/>
    <property type="evidence" value="ECO:0007669"/>
    <property type="project" value="InterPro"/>
</dbReference>
<sequence length="260" mass="28273">MSLRLPLRGDQFTITIISAYTPPMTCSDAAKDKFYEDLHAFLATVSKVDKLIFVADINARVWDGPRCLAGSAGSPRSRSHIGLVGHLQIYSTETGEPVQEHQHTPTVPDSTARNAHAHSHIMCKLSQLTSHNPINDLLHDGIFGSRINEVSMDAGQVMDKVNDFASCGLRTLVMGARHLSGQNWQELKAKLDEARGKIDGREAAVAAAFKAVEDKLVLIGCTGIEDKLQDGVPETLRALTDAGIQVSTRTNAFSSVLLFR</sequence>
<evidence type="ECO:0000313" key="3">
    <source>
        <dbReference type="WBParaSite" id="SSLN_0001710501-mRNA-1"/>
    </source>
</evidence>
<reference evidence="3" key="1">
    <citation type="submission" date="2016-06" db="UniProtKB">
        <authorList>
            <consortium name="WormBaseParasite"/>
        </authorList>
    </citation>
    <scope>IDENTIFICATION</scope>
</reference>
<evidence type="ECO:0000313" key="1">
    <source>
        <dbReference type="EMBL" id="VDM02863.1"/>
    </source>
</evidence>
<organism evidence="3">
    <name type="scientific">Schistocephalus solidus</name>
    <name type="common">Tapeworm</name>
    <dbReference type="NCBI Taxonomy" id="70667"/>
    <lineage>
        <taxon>Eukaryota</taxon>
        <taxon>Metazoa</taxon>
        <taxon>Spiralia</taxon>
        <taxon>Lophotrochozoa</taxon>
        <taxon>Platyhelminthes</taxon>
        <taxon>Cestoda</taxon>
        <taxon>Eucestoda</taxon>
        <taxon>Diphyllobothriidea</taxon>
        <taxon>Diphyllobothriidae</taxon>
        <taxon>Schistocephalus</taxon>
    </lineage>
</organism>
<protein>
    <submittedName>
        <fullName evidence="3">Endo/exonuclease/phosphatase domain-containing protein</fullName>
    </submittedName>
</protein>
<dbReference type="InterPro" id="IPR036691">
    <property type="entry name" value="Endo/exonu/phosph_ase_sf"/>
</dbReference>
<dbReference type="GO" id="GO:0140326">
    <property type="term" value="F:ATPase-coupled intramembrane lipid transporter activity"/>
    <property type="evidence" value="ECO:0007669"/>
    <property type="project" value="TreeGrafter"/>
</dbReference>
<dbReference type="STRING" id="70667.A0A183TJ29"/>
<dbReference type="Gene3D" id="3.40.1110.10">
    <property type="entry name" value="Calcium-transporting ATPase, cytoplasmic domain N"/>
    <property type="match status" value="1"/>
</dbReference>
<dbReference type="InterPro" id="IPR023299">
    <property type="entry name" value="ATPase_P-typ_cyto_dom_N"/>
</dbReference>
<dbReference type="AlphaFoldDB" id="A0A183TJ29"/>
<dbReference type="OrthoDB" id="377733at2759"/>
<dbReference type="WBParaSite" id="SSLN_0001710501-mRNA-1">
    <property type="protein sequence ID" value="SSLN_0001710501-mRNA-1"/>
    <property type="gene ID" value="SSLN_0001710501"/>
</dbReference>
<name>A0A183TJ29_SCHSO</name>
<keyword evidence="2" id="KW-1185">Reference proteome</keyword>
<dbReference type="Proteomes" id="UP000275846">
    <property type="component" value="Unassembled WGS sequence"/>
</dbReference>
<reference evidence="1 2" key="2">
    <citation type="submission" date="2018-11" db="EMBL/GenBank/DDBJ databases">
        <authorList>
            <consortium name="Pathogen Informatics"/>
        </authorList>
    </citation>
    <scope>NUCLEOTIDE SEQUENCE [LARGE SCALE GENOMIC DNA]</scope>
    <source>
        <strain evidence="1 2">NST_G2</strain>
    </source>
</reference>
<dbReference type="SUPFAM" id="SSF56219">
    <property type="entry name" value="DNase I-like"/>
    <property type="match status" value="1"/>
</dbReference>
<dbReference type="GO" id="GO:0045332">
    <property type="term" value="P:phospholipid translocation"/>
    <property type="evidence" value="ECO:0007669"/>
    <property type="project" value="TreeGrafter"/>
</dbReference>
<proteinExistence type="predicted"/>
<accession>A0A183TJ29</accession>
<dbReference type="Gene3D" id="3.60.10.10">
    <property type="entry name" value="Endonuclease/exonuclease/phosphatase"/>
    <property type="match status" value="1"/>
</dbReference>